<dbReference type="PROSITE" id="PS50853">
    <property type="entry name" value="FN3"/>
    <property type="match status" value="3"/>
</dbReference>
<dbReference type="WBParaSite" id="SMTH1_46690.1">
    <property type="protein sequence ID" value="SMTH1_46690.1"/>
    <property type="gene ID" value="SMTH1_46690"/>
</dbReference>
<evidence type="ECO:0000256" key="3">
    <source>
        <dbReference type="ARBA" id="ARBA00022989"/>
    </source>
</evidence>
<feature type="transmembrane region" description="Helical" evidence="7">
    <location>
        <begin position="1152"/>
        <end position="1177"/>
    </location>
</feature>
<dbReference type="PANTHER" id="PTHR46957">
    <property type="entry name" value="CYTOKINE RECEPTOR"/>
    <property type="match status" value="1"/>
</dbReference>
<feature type="domain" description="Fibronectin type-III" evidence="8">
    <location>
        <begin position="998"/>
        <end position="1093"/>
    </location>
</feature>
<protein>
    <recommendedName>
        <fullName evidence="8">Fibronectin type-III domain-containing protein</fullName>
    </recommendedName>
</protein>
<reference evidence="10" key="1">
    <citation type="submission" date="2023-11" db="UniProtKB">
        <authorList>
            <consortium name="WormBaseParasite"/>
        </authorList>
    </citation>
    <scope>IDENTIFICATION</scope>
</reference>
<dbReference type="InterPro" id="IPR050713">
    <property type="entry name" value="RTP_Phos/Ushers"/>
</dbReference>
<feature type="domain" description="Fibronectin type-III" evidence="8">
    <location>
        <begin position="459"/>
        <end position="553"/>
    </location>
</feature>
<dbReference type="InterPro" id="IPR003961">
    <property type="entry name" value="FN3_dom"/>
</dbReference>
<evidence type="ECO:0000256" key="5">
    <source>
        <dbReference type="ARBA" id="ARBA00023180"/>
    </source>
</evidence>
<dbReference type="SUPFAM" id="SSF49265">
    <property type="entry name" value="Fibronectin type III"/>
    <property type="match status" value="3"/>
</dbReference>
<dbReference type="PANTHER" id="PTHR46957:SF3">
    <property type="entry name" value="CYTOKINE RECEPTOR"/>
    <property type="match status" value="1"/>
</dbReference>
<feature type="transmembrane region" description="Helical" evidence="7">
    <location>
        <begin position="12"/>
        <end position="31"/>
    </location>
</feature>
<dbReference type="Pfam" id="PF00041">
    <property type="entry name" value="fn3"/>
    <property type="match status" value="2"/>
</dbReference>
<feature type="compositionally biased region" description="Polar residues" evidence="6">
    <location>
        <begin position="1597"/>
        <end position="1608"/>
    </location>
</feature>
<dbReference type="Gene3D" id="2.60.40.10">
    <property type="entry name" value="Immunoglobulins"/>
    <property type="match status" value="5"/>
</dbReference>
<feature type="compositionally biased region" description="Polar residues" evidence="6">
    <location>
        <begin position="464"/>
        <end position="477"/>
    </location>
</feature>
<comment type="subcellular location">
    <subcellularLocation>
        <location evidence="1">Membrane</location>
        <topology evidence="1">Single-pass type I membrane protein</topology>
    </subcellularLocation>
</comment>
<dbReference type="SMART" id="SM00060">
    <property type="entry name" value="FN3"/>
    <property type="match status" value="5"/>
</dbReference>
<feature type="compositionally biased region" description="Polar residues" evidence="6">
    <location>
        <begin position="1576"/>
        <end position="1590"/>
    </location>
</feature>
<evidence type="ECO:0000256" key="4">
    <source>
        <dbReference type="ARBA" id="ARBA00023136"/>
    </source>
</evidence>
<evidence type="ECO:0000256" key="2">
    <source>
        <dbReference type="ARBA" id="ARBA00022692"/>
    </source>
</evidence>
<keyword evidence="4 7" id="KW-0472">Membrane</keyword>
<feature type="domain" description="Fibronectin type-III" evidence="8">
    <location>
        <begin position="656"/>
        <end position="744"/>
    </location>
</feature>
<feature type="compositionally biased region" description="Low complexity" evidence="6">
    <location>
        <begin position="1626"/>
        <end position="1646"/>
    </location>
</feature>
<feature type="compositionally biased region" description="Polar residues" evidence="6">
    <location>
        <begin position="1615"/>
        <end position="1625"/>
    </location>
</feature>
<dbReference type="CDD" id="cd00063">
    <property type="entry name" value="FN3"/>
    <property type="match status" value="4"/>
</dbReference>
<dbReference type="GO" id="GO:0016020">
    <property type="term" value="C:membrane"/>
    <property type="evidence" value="ECO:0007669"/>
    <property type="project" value="UniProtKB-SubCell"/>
</dbReference>
<keyword evidence="2 7" id="KW-0812">Transmembrane</keyword>
<sequence>MPCFLIKKIDTAIHLFIIMKLILITFGLFPVSTSQNNLNSLQYFSTNCSILLDETQFLPNWTKDSHSLTDFNKQLIKYLNLISPKPTTCFLCTNNSTYIIISNNYGILRQMNQHCEQIISHEAFKKIMESMNSFEEQMISISDENYLTAIFYDPTLVNYTIFTKNYCMSENLSEVRNLFGQIDCTNTATDPRNYKTPLLMVQSEIKSNNMCLFCYCIQKHATYTIQIKNITFTTVLLLVNYKQLSIEDVEHKLQQLLKMPSVNIISFCLFTNEIMREWEENNYLQKNRKNVPIKYTKRLSETEQTRHSRTKRYSELTTNAKYSMNSQLLPPRNLQIVPLNFGSLNISWIPAQKNEQFITHYELILFGLNEKSDNLLSHCLRTHTIYNQTGHNVYLAPLFSQNRQVLINVTAPADYAIVTGLPPDNFYRVLLFAVGNSMRSSPATMPSSPRVPALSPQTPPENIKITSRGTQSVKISWSPPSDIDCTGELMNYVININSSRLIEPIIIKVPRSKRNYVVENLIPGTFYSVQVSATTRGGLGVPSKAIHFQTSGELPKLDSDELEGIEIPESKLASNIDSQNVDFFEDEIKADDLTDSIRQANNPPFYVLPSRIHNLRATATQTSIKLKWSVALRQINMNSETHLFDDVDYEYTSLINPRHLIPVPIKNEKHQKDITGLLPPGTKHIIRWGDMHPGPSEDSVRGDRTQYTIENLRPGTIYYIRVISVTEGGDGPAAYTVVMTQDSSSATKPTSQGLLIPVNLVVRQLGSTWARVGWDMPSVPQSIKMSISGFQVKYYSVKANTDQEEEEEGQENEIEITNYITEQFATKNVDEKKHELKLINMTLTSNQIHDEHFDIILRDLEPATQYEFGVRVLHNEVIFEENDPNDNVRTVKTYFWSMVQGFETLVKLLAIINGLGVTLKEQLIVYHFILIRADDACENDNERLVNKSKGCTDKYSTIQIRLTNKLHTKLQLLDFSTIQTSSDALNNDIIHDQNNDNSNDNNKPSSHFLVTMFIKWDPPTYPNGRILASALYLTTNMKQSTRKWTERSVNGGSTEAGLLRLKPSTLYFVKITSRNQHGRSPSSNIIAFYTPNADGSGGGIIQFTKDYYNLNDIHETFDKIQPFPNENELNKLIRTNDPIYTTTTKLIDIENIHWIILGGAIGCALVIMIIITLALLIRCRKIKFTTNLTKRVSDKSTYNTSYSEHQHETTIHRHDCLQKNPSFNLNDICLNANILGSCSPTETIAAGSNSGSIGVRTGHSLTNDQFNQNVRMNIYPSHHSNCIHSDCSVKKINETVPLLTSSHCNCGVSIDTSAPTPSGPINWIPNVGAFNIGISGGGCFEDRHSTSVESDTDANNSMKLLNNCQESGRNWQNDMNCGKFKLNKQLSADMHERNIESLNGNISASRDMTLSYLGSSVQNSINCHAPYCQQSQLKNMGNRSPFKPPGTVINPPNLQMTCCTNNNNNNNNPHINFNRSRDFRSNQLNKMIGDNGCTGSGSLTDEVTASSPGSSATGRTHGYLNQISSSPTNTSLNFKKYNRVIGKYEDEEDNNDELNINRDIGFRNYGSKHNGHGTHQKLSVNTSVDQQSLSPLPPRKYSNNKNQILSDSQGERCQTHGTGISTRNNALSSDYASQQSSLSNKSSESSATNHGFSPEKHVNYPNKVKLIDMNTNVHNVDASFVLDRVPTPEPQHRSGQFARLMQYNLSDQPINRLQILNLTDDDYLSDKIEIKNKIIQSPTIMKRMTTTTTTTPTNTLSSNTITYTTVQNVFSTKSNYDLELNKHDRTPDTPDSISEQEMMKGFSTEELNQEMANLEGLMKNLSEITQNEFTC</sequence>
<keyword evidence="5" id="KW-0325">Glycoprotein</keyword>
<feature type="compositionally biased region" description="Polar residues" evidence="6">
    <location>
        <begin position="1496"/>
        <end position="1532"/>
    </location>
</feature>
<keyword evidence="3 7" id="KW-1133">Transmembrane helix</keyword>
<evidence type="ECO:0000256" key="6">
    <source>
        <dbReference type="SAM" id="MobiDB-lite"/>
    </source>
</evidence>
<dbReference type="InterPro" id="IPR013783">
    <property type="entry name" value="Ig-like_fold"/>
</dbReference>
<dbReference type="InterPro" id="IPR010560">
    <property type="entry name" value="Neogenin_C"/>
</dbReference>
<evidence type="ECO:0000313" key="9">
    <source>
        <dbReference type="Proteomes" id="UP000050791"/>
    </source>
</evidence>
<organism evidence="9 10">
    <name type="scientific">Schistosoma mattheei</name>
    <dbReference type="NCBI Taxonomy" id="31246"/>
    <lineage>
        <taxon>Eukaryota</taxon>
        <taxon>Metazoa</taxon>
        <taxon>Spiralia</taxon>
        <taxon>Lophotrochozoa</taxon>
        <taxon>Platyhelminthes</taxon>
        <taxon>Trematoda</taxon>
        <taxon>Digenea</taxon>
        <taxon>Strigeidida</taxon>
        <taxon>Schistosomatoidea</taxon>
        <taxon>Schistosomatidae</taxon>
        <taxon>Schistosoma</taxon>
    </lineage>
</organism>
<proteinExistence type="predicted"/>
<accession>A0AA85BF65</accession>
<evidence type="ECO:0000256" key="1">
    <source>
        <dbReference type="ARBA" id="ARBA00004479"/>
    </source>
</evidence>
<feature type="region of interest" description="Disordered" evidence="6">
    <location>
        <begin position="443"/>
        <end position="477"/>
    </location>
</feature>
<feature type="region of interest" description="Disordered" evidence="6">
    <location>
        <begin position="1492"/>
        <end position="1532"/>
    </location>
</feature>
<dbReference type="Pfam" id="PF06583">
    <property type="entry name" value="Neogenin_C"/>
    <property type="match status" value="1"/>
</dbReference>
<evidence type="ECO:0000259" key="8">
    <source>
        <dbReference type="PROSITE" id="PS50853"/>
    </source>
</evidence>
<dbReference type="InterPro" id="IPR036116">
    <property type="entry name" value="FN3_sf"/>
</dbReference>
<evidence type="ECO:0000256" key="7">
    <source>
        <dbReference type="SAM" id="Phobius"/>
    </source>
</evidence>
<feature type="region of interest" description="Disordered" evidence="6">
    <location>
        <begin position="1566"/>
        <end position="1658"/>
    </location>
</feature>
<evidence type="ECO:0000313" key="10">
    <source>
        <dbReference type="WBParaSite" id="SMTH1_46690.1"/>
    </source>
</evidence>
<dbReference type="Proteomes" id="UP000050791">
    <property type="component" value="Unassembled WGS sequence"/>
</dbReference>
<name>A0AA85BF65_9TREM</name>